<dbReference type="InterPro" id="IPR006668">
    <property type="entry name" value="Mg_transptr_MgtE_intracell_dom"/>
</dbReference>
<feature type="transmembrane region" description="Helical" evidence="9">
    <location>
        <begin position="288"/>
        <end position="308"/>
    </location>
</feature>
<feature type="domain" description="CBS" evidence="10">
    <location>
        <begin position="204"/>
        <end position="260"/>
    </location>
</feature>
<comment type="similarity">
    <text evidence="2 9">Belongs to the SLC41A transporter family.</text>
</comment>
<dbReference type="RefSeq" id="WP_127724168.1">
    <property type="nucleotide sequence ID" value="NZ_RLIH01000004.1"/>
</dbReference>
<dbReference type="Gene3D" id="3.10.580.10">
    <property type="entry name" value="CBS-domain"/>
    <property type="match status" value="1"/>
</dbReference>
<dbReference type="Gene3D" id="1.10.357.20">
    <property type="entry name" value="SLC41 divalent cation transporters, integral membrane domain"/>
    <property type="match status" value="1"/>
</dbReference>
<feature type="transmembrane region" description="Helical" evidence="9">
    <location>
        <begin position="424"/>
        <end position="451"/>
    </location>
</feature>
<evidence type="ECO:0000313" key="12">
    <source>
        <dbReference type="Proteomes" id="UP000288812"/>
    </source>
</evidence>
<protein>
    <recommendedName>
        <fullName evidence="9">Magnesium transporter MgtE</fullName>
    </recommendedName>
</protein>
<keyword evidence="9" id="KW-1003">Cell membrane</keyword>
<dbReference type="PROSITE" id="PS51371">
    <property type="entry name" value="CBS"/>
    <property type="match status" value="1"/>
</dbReference>
<dbReference type="OrthoDB" id="9790355at2"/>
<dbReference type="Pfam" id="PF01769">
    <property type="entry name" value="MgtE"/>
    <property type="match status" value="1"/>
</dbReference>
<dbReference type="SUPFAM" id="SSF161093">
    <property type="entry name" value="MgtE membrane domain-like"/>
    <property type="match status" value="1"/>
</dbReference>
<feature type="transmembrane region" description="Helical" evidence="9">
    <location>
        <begin position="390"/>
        <end position="412"/>
    </location>
</feature>
<keyword evidence="3 9" id="KW-0813">Transport</keyword>
<proteinExistence type="inferred from homology"/>
<dbReference type="SMART" id="SM00924">
    <property type="entry name" value="MgtE_N"/>
    <property type="match status" value="1"/>
</dbReference>
<dbReference type="InterPro" id="IPR006669">
    <property type="entry name" value="MgtE_transporter"/>
</dbReference>
<comment type="function">
    <text evidence="9">Acts as a magnesium transporter.</text>
</comment>
<dbReference type="InterPro" id="IPR036739">
    <property type="entry name" value="SLC41_membr_dom_sf"/>
</dbReference>
<keyword evidence="7 9" id="KW-0472">Membrane</keyword>
<evidence type="ECO:0000256" key="8">
    <source>
        <dbReference type="PROSITE-ProRule" id="PRU00703"/>
    </source>
</evidence>
<evidence type="ECO:0000313" key="11">
    <source>
        <dbReference type="EMBL" id="RVU55109.1"/>
    </source>
</evidence>
<dbReference type="SUPFAM" id="SSF54631">
    <property type="entry name" value="CBS-domain pair"/>
    <property type="match status" value="1"/>
</dbReference>
<dbReference type="Pfam" id="PF00571">
    <property type="entry name" value="CBS"/>
    <property type="match status" value="2"/>
</dbReference>
<dbReference type="Proteomes" id="UP000288812">
    <property type="component" value="Unassembled WGS sequence"/>
</dbReference>
<dbReference type="PANTHER" id="PTHR43773:SF1">
    <property type="entry name" value="MAGNESIUM TRANSPORTER MGTE"/>
    <property type="match status" value="1"/>
</dbReference>
<evidence type="ECO:0000256" key="2">
    <source>
        <dbReference type="ARBA" id="ARBA00009749"/>
    </source>
</evidence>
<keyword evidence="8" id="KW-0129">CBS domain</keyword>
<evidence type="ECO:0000256" key="1">
    <source>
        <dbReference type="ARBA" id="ARBA00004141"/>
    </source>
</evidence>
<dbReference type="EMBL" id="RLIH01000004">
    <property type="protein sequence ID" value="RVU55109.1"/>
    <property type="molecule type" value="Genomic_DNA"/>
</dbReference>
<keyword evidence="4 9" id="KW-0812">Transmembrane</keyword>
<dbReference type="InterPro" id="IPR006667">
    <property type="entry name" value="SLC41_membr_dom"/>
</dbReference>
<dbReference type="InterPro" id="IPR038076">
    <property type="entry name" value="MgtE_N_sf"/>
</dbReference>
<evidence type="ECO:0000256" key="3">
    <source>
        <dbReference type="ARBA" id="ARBA00022448"/>
    </source>
</evidence>
<sequence length="453" mass="51452">MEYQEYKEYRDYFKSLIEKKELKELKESVSELSNVVDIAEIIEDMEDKDMLLVFRMLPKDKSAEVFSYMELNDQLRIVNSITDKELSEIIDELYFDDRIDILEEMPANVVTKVLKGTPVNERKLINEFLRYPENSAGSLMTIEYVVLKPEMTVKEALDHIKEVGMDKETIYTCYVENEYKMLIGFVSLRTLVVSDESKKIKDIMIEDVVSVNTLEDQEEVADAFVKYGYIALPVVDGEYRLCGIITFDDIMDIVESEATEDFHKMAAINPSEDEYLDQTPWQLSKNRIPWLLILMISATFTGGIINRYNYILVEYMILNSFVPMMTDTGGNSGSQSSTIVIRALATGEIGLSDAMRVMFKEVKVGIICGGILSFVNFLRLIFIANIDRTIAVLVSITMFITVVLSKFLGAALPMLVKRMNLDPAIMASALITTIIDSVVLLIYFGLAASFLPL</sequence>
<dbReference type="NCBIfam" id="TIGR00400">
    <property type="entry name" value="mgtE"/>
    <property type="match status" value="1"/>
</dbReference>
<evidence type="ECO:0000259" key="10">
    <source>
        <dbReference type="PROSITE" id="PS51371"/>
    </source>
</evidence>
<dbReference type="GO" id="GO:0046872">
    <property type="term" value="F:metal ion binding"/>
    <property type="evidence" value="ECO:0007669"/>
    <property type="project" value="UniProtKB-KW"/>
</dbReference>
<dbReference type="SUPFAM" id="SSF158791">
    <property type="entry name" value="MgtE N-terminal domain-like"/>
    <property type="match status" value="1"/>
</dbReference>
<dbReference type="GO" id="GO:0015095">
    <property type="term" value="F:magnesium ion transmembrane transporter activity"/>
    <property type="evidence" value="ECO:0007669"/>
    <property type="project" value="UniProtKB-UniRule"/>
</dbReference>
<dbReference type="SMART" id="SM00116">
    <property type="entry name" value="CBS"/>
    <property type="match status" value="1"/>
</dbReference>
<dbReference type="Gene3D" id="1.25.60.10">
    <property type="entry name" value="MgtE N-terminal domain-like"/>
    <property type="match status" value="1"/>
</dbReference>
<evidence type="ECO:0000256" key="4">
    <source>
        <dbReference type="ARBA" id="ARBA00022692"/>
    </source>
</evidence>
<keyword evidence="6 9" id="KW-1133">Transmembrane helix</keyword>
<comment type="caution">
    <text evidence="11">The sequence shown here is derived from an EMBL/GenBank/DDBJ whole genome shotgun (WGS) entry which is preliminary data.</text>
</comment>
<name>A0A437S7P2_9FIRM</name>
<dbReference type="PANTHER" id="PTHR43773">
    <property type="entry name" value="MAGNESIUM TRANSPORTER MGTE"/>
    <property type="match status" value="1"/>
</dbReference>
<keyword evidence="9" id="KW-0479">Metal-binding</keyword>
<dbReference type="Pfam" id="PF03448">
    <property type="entry name" value="MgtE_N"/>
    <property type="match status" value="1"/>
</dbReference>
<dbReference type="GO" id="GO:0005886">
    <property type="term" value="C:plasma membrane"/>
    <property type="evidence" value="ECO:0007669"/>
    <property type="project" value="UniProtKB-SubCell"/>
</dbReference>
<evidence type="ECO:0000256" key="9">
    <source>
        <dbReference type="RuleBase" id="RU362011"/>
    </source>
</evidence>
<dbReference type="AlphaFoldDB" id="A0A437S7P2"/>
<dbReference type="InterPro" id="IPR000644">
    <property type="entry name" value="CBS_dom"/>
</dbReference>
<comment type="subcellular location">
    <subcellularLocation>
        <location evidence="9">Cell membrane</location>
        <topology evidence="9">Multi-pass membrane protein</topology>
    </subcellularLocation>
    <subcellularLocation>
        <location evidence="1">Membrane</location>
        <topology evidence="1">Multi-pass membrane protein</topology>
    </subcellularLocation>
</comment>
<dbReference type="CDD" id="cd04606">
    <property type="entry name" value="CBS_pair_Mg_transporter"/>
    <property type="match status" value="1"/>
</dbReference>
<evidence type="ECO:0000256" key="7">
    <source>
        <dbReference type="ARBA" id="ARBA00023136"/>
    </source>
</evidence>
<evidence type="ECO:0000256" key="5">
    <source>
        <dbReference type="ARBA" id="ARBA00022842"/>
    </source>
</evidence>
<keyword evidence="5 9" id="KW-0460">Magnesium</keyword>
<evidence type="ECO:0000256" key="6">
    <source>
        <dbReference type="ARBA" id="ARBA00022989"/>
    </source>
</evidence>
<reference evidence="11 12" key="1">
    <citation type="submission" date="2018-11" db="EMBL/GenBank/DDBJ databases">
        <title>Genome sequencing and assembly of Anaerosphaera sp. nov., GS7-6-2.</title>
        <authorList>
            <person name="Rettenmaier R."/>
            <person name="Liebl W."/>
            <person name="Zverlov V."/>
        </authorList>
    </citation>
    <scope>NUCLEOTIDE SEQUENCE [LARGE SCALE GENOMIC DNA]</scope>
    <source>
        <strain evidence="11 12">GS7-6-2</strain>
    </source>
</reference>
<keyword evidence="12" id="KW-1185">Reference proteome</keyword>
<gene>
    <name evidence="11" type="primary">mgtE</name>
    <name evidence="11" type="ORF">EF514_04255</name>
</gene>
<organism evidence="11 12">
    <name type="scientific">Anaerosphaera multitolerans</name>
    <dbReference type="NCBI Taxonomy" id="2487351"/>
    <lineage>
        <taxon>Bacteria</taxon>
        <taxon>Bacillati</taxon>
        <taxon>Bacillota</taxon>
        <taxon>Tissierellia</taxon>
        <taxon>Tissierellales</taxon>
        <taxon>Peptoniphilaceae</taxon>
        <taxon>Anaerosphaera</taxon>
    </lineage>
</organism>
<comment type="caution">
    <text evidence="9">Lacks conserved residue(s) required for the propagation of feature annotation.</text>
</comment>
<comment type="subunit">
    <text evidence="9">Homodimer.</text>
</comment>
<feature type="transmembrane region" description="Helical" evidence="9">
    <location>
        <begin position="364"/>
        <end position="384"/>
    </location>
</feature>
<dbReference type="InterPro" id="IPR046342">
    <property type="entry name" value="CBS_dom_sf"/>
</dbReference>
<accession>A0A437S7P2</accession>